<evidence type="ECO:0000256" key="3">
    <source>
        <dbReference type="ARBA" id="ARBA00022598"/>
    </source>
</evidence>
<dbReference type="GO" id="GO:0004066">
    <property type="term" value="F:asparagine synthase (glutamine-hydrolyzing) activity"/>
    <property type="evidence" value="ECO:0007669"/>
    <property type="project" value="UniProtKB-EC"/>
</dbReference>
<name>A0A4Q1QYZ7_9ACTN</name>
<proteinExistence type="inferred from homology"/>
<keyword evidence="5 12" id="KW-0547">Nucleotide-binding</keyword>
<dbReference type="Gene3D" id="3.40.50.620">
    <property type="entry name" value="HUPs"/>
    <property type="match status" value="1"/>
</dbReference>
<dbReference type="PROSITE" id="PS51278">
    <property type="entry name" value="GATASE_TYPE_2"/>
    <property type="match status" value="1"/>
</dbReference>
<evidence type="ECO:0000313" key="16">
    <source>
        <dbReference type="EMBL" id="RXS65244.1"/>
    </source>
</evidence>
<feature type="domain" description="Glutamine amidotransferase type-2" evidence="15">
    <location>
        <begin position="6"/>
        <end position="192"/>
    </location>
</feature>
<comment type="similarity">
    <text evidence="1">Belongs to the asparagine synthetase family.</text>
</comment>
<evidence type="ECO:0000256" key="12">
    <source>
        <dbReference type="PIRSR" id="PIRSR001589-2"/>
    </source>
</evidence>
<keyword evidence="17" id="KW-1185">Reference proteome</keyword>
<sequence length="520" mass="56281">MSTCMCGIAAIYHQSSKDSDPLHTCAAGQKMLTGIRHRGPDESDHWLLGHSAWLGHTRLSIVDLDGGRQPLGRQDSWALVCNGEIYNHADIRADLGESAHFATSSDSESALALLKLYGPSALDRLHGMWALGAATPDGRFVAARDRIGIKPLYWAQRDGTLWFASELRAFPREVQPVVEAFPPGCYWTPETGLVRFAHAVPSVGAPGGEAAEDWLQLAPEIAEKATHEVLVDSVRRHLMADVDVGVFLSGGLDSSVVAAIAAREYAKRGKTLKTFAVGTDGSPDLLAAREAAAFLGTEHHEAVFDAEQATAILDQVVASVESFDASLIRSAVPNWFLSELASRHVKAVLTGEGADELFAGYDYYHSAHADPAALDAELARTIGDLHGLNLQRCDRVTMAHGLEARVPFLDAQVIAHAVSLPPELKGLEPDGMEKGHLRRAFTGWLPEQLLWRRKVQFGTGSGAQDVLAPQPGAGDHDRVSDAEASEMGLRTEEEIAYYRAFRRALPDVRPEAVLTRFATA</sequence>
<dbReference type="Pfam" id="PF00733">
    <property type="entry name" value="Asn_synthase"/>
    <property type="match status" value="2"/>
</dbReference>
<gene>
    <name evidence="16" type="primary">asnB</name>
    <name evidence="16" type="ORF">EST54_19350</name>
</gene>
<dbReference type="AlphaFoldDB" id="A0A4Q1QYZ7"/>
<feature type="site" description="Important for beta-aspartyl-AMP intermediate formation" evidence="13">
    <location>
        <position position="352"/>
    </location>
</feature>
<dbReference type="EMBL" id="SDIF01000054">
    <property type="protein sequence ID" value="RXS65244.1"/>
    <property type="molecule type" value="Genomic_DNA"/>
</dbReference>
<dbReference type="InterPro" id="IPR029055">
    <property type="entry name" value="Ntn_hydrolases_N"/>
</dbReference>
<dbReference type="PANTHER" id="PTHR11772:SF2">
    <property type="entry name" value="ASPARAGINE SYNTHETASE [GLUTAMINE-HYDROLYZING]"/>
    <property type="match status" value="1"/>
</dbReference>
<dbReference type="Gene3D" id="3.60.20.10">
    <property type="entry name" value="Glutamine Phosphoribosylpyrophosphate, subunit 1, domain 1"/>
    <property type="match status" value="1"/>
</dbReference>
<evidence type="ECO:0000256" key="8">
    <source>
        <dbReference type="ARBA" id="ARBA00022962"/>
    </source>
</evidence>
<dbReference type="InterPro" id="IPR006426">
    <property type="entry name" value="Asn_synth_AEB"/>
</dbReference>
<comment type="catalytic activity">
    <reaction evidence="10">
        <text>L-aspartate + L-glutamine + ATP + H2O = L-asparagine + L-glutamate + AMP + diphosphate + H(+)</text>
        <dbReference type="Rhea" id="RHEA:12228"/>
        <dbReference type="ChEBI" id="CHEBI:15377"/>
        <dbReference type="ChEBI" id="CHEBI:15378"/>
        <dbReference type="ChEBI" id="CHEBI:29985"/>
        <dbReference type="ChEBI" id="CHEBI:29991"/>
        <dbReference type="ChEBI" id="CHEBI:30616"/>
        <dbReference type="ChEBI" id="CHEBI:33019"/>
        <dbReference type="ChEBI" id="CHEBI:58048"/>
        <dbReference type="ChEBI" id="CHEBI:58359"/>
        <dbReference type="ChEBI" id="CHEBI:456215"/>
        <dbReference type="EC" id="6.3.5.4"/>
    </reaction>
</comment>
<dbReference type="InterPro" id="IPR017932">
    <property type="entry name" value="GATase_2_dom"/>
</dbReference>
<dbReference type="Proteomes" id="UP000289482">
    <property type="component" value="Unassembled WGS sequence"/>
</dbReference>
<evidence type="ECO:0000256" key="4">
    <source>
        <dbReference type="ARBA" id="ARBA00022605"/>
    </source>
</evidence>
<organism evidence="16 17">
    <name type="scientific">Streptomyces sioyaensis</name>
    <dbReference type="NCBI Taxonomy" id="67364"/>
    <lineage>
        <taxon>Bacteria</taxon>
        <taxon>Bacillati</taxon>
        <taxon>Actinomycetota</taxon>
        <taxon>Actinomycetes</taxon>
        <taxon>Kitasatosporales</taxon>
        <taxon>Streptomycetaceae</taxon>
        <taxon>Streptomyces</taxon>
    </lineage>
</organism>
<dbReference type="NCBIfam" id="TIGR01536">
    <property type="entry name" value="asn_synth_AEB"/>
    <property type="match status" value="1"/>
</dbReference>
<reference evidence="16 17" key="1">
    <citation type="submission" date="2019-01" db="EMBL/GenBank/DDBJ databases">
        <title>Draft genome sequences of the type strain Streptomyces sioyaensis DSM 40032 and its novel strain, TM32, a thermotolerant antibiotics-producing actinobacterium.</title>
        <authorList>
            <person name="Nakaew N."/>
            <person name="Lumyong S."/>
            <person name="Sloan W.T."/>
            <person name="Sungthong R."/>
        </authorList>
    </citation>
    <scope>NUCLEOTIDE SEQUENCE [LARGE SCALE GENOMIC DNA]</scope>
    <source>
        <strain evidence="16 17">DSM 40032</strain>
    </source>
</reference>
<evidence type="ECO:0000256" key="13">
    <source>
        <dbReference type="PIRSR" id="PIRSR001589-3"/>
    </source>
</evidence>
<accession>A0A4Q1QYZ7</accession>
<dbReference type="CDD" id="cd01991">
    <property type="entry name" value="Asn_synthase_B_C"/>
    <property type="match status" value="1"/>
</dbReference>
<evidence type="ECO:0000313" key="17">
    <source>
        <dbReference type="Proteomes" id="UP000289482"/>
    </source>
</evidence>
<evidence type="ECO:0000256" key="6">
    <source>
        <dbReference type="ARBA" id="ARBA00022840"/>
    </source>
</evidence>
<evidence type="ECO:0000256" key="7">
    <source>
        <dbReference type="ARBA" id="ARBA00022888"/>
    </source>
</evidence>
<dbReference type="InterPro" id="IPR001962">
    <property type="entry name" value="Asn_synthase"/>
</dbReference>
<dbReference type="GO" id="GO:0005524">
    <property type="term" value="F:ATP binding"/>
    <property type="evidence" value="ECO:0007669"/>
    <property type="project" value="UniProtKB-KW"/>
</dbReference>
<dbReference type="SUPFAM" id="SSF52402">
    <property type="entry name" value="Adenine nucleotide alpha hydrolases-like"/>
    <property type="match status" value="1"/>
</dbReference>
<dbReference type="GO" id="GO:0005829">
    <property type="term" value="C:cytosol"/>
    <property type="evidence" value="ECO:0007669"/>
    <property type="project" value="TreeGrafter"/>
</dbReference>
<feature type="binding site" evidence="12">
    <location>
        <position position="277"/>
    </location>
    <ligand>
        <name>ATP</name>
        <dbReference type="ChEBI" id="CHEBI:30616"/>
    </ligand>
</feature>
<dbReference type="InterPro" id="IPR014729">
    <property type="entry name" value="Rossmann-like_a/b/a_fold"/>
</dbReference>
<dbReference type="PIRSF" id="PIRSF001589">
    <property type="entry name" value="Asn_synthetase_glu-h"/>
    <property type="match status" value="1"/>
</dbReference>
<keyword evidence="3 16" id="KW-0436">Ligase</keyword>
<dbReference type="InterPro" id="IPR050795">
    <property type="entry name" value="Asn_Synthetase"/>
</dbReference>
<feature type="binding site" evidence="12">
    <location>
        <position position="106"/>
    </location>
    <ligand>
        <name>L-glutamine</name>
        <dbReference type="ChEBI" id="CHEBI:58359"/>
    </ligand>
</feature>
<dbReference type="EC" id="6.3.5.4" evidence="2"/>
<evidence type="ECO:0000256" key="1">
    <source>
        <dbReference type="ARBA" id="ARBA00005752"/>
    </source>
</evidence>
<dbReference type="SUPFAM" id="SSF56235">
    <property type="entry name" value="N-terminal nucleophile aminohydrolases (Ntn hydrolases)"/>
    <property type="match status" value="1"/>
</dbReference>
<evidence type="ECO:0000256" key="10">
    <source>
        <dbReference type="ARBA" id="ARBA00048741"/>
    </source>
</evidence>
<comment type="caution">
    <text evidence="16">The sequence shown here is derived from an EMBL/GenBank/DDBJ whole genome shotgun (WGS) entry which is preliminary data.</text>
</comment>
<protein>
    <recommendedName>
        <fullName evidence="2">asparagine synthase (glutamine-hydrolyzing)</fullName>
        <ecNumber evidence="2">6.3.5.4</ecNumber>
    </recommendedName>
</protein>
<dbReference type="PANTHER" id="PTHR11772">
    <property type="entry name" value="ASPARAGINE SYNTHETASE"/>
    <property type="match status" value="1"/>
</dbReference>
<evidence type="ECO:0000256" key="11">
    <source>
        <dbReference type="PIRSR" id="PIRSR001589-1"/>
    </source>
</evidence>
<evidence type="ECO:0000259" key="15">
    <source>
        <dbReference type="PROSITE" id="PS51278"/>
    </source>
</evidence>
<comment type="pathway">
    <text evidence="9">Amino-acid biosynthesis.</text>
</comment>
<evidence type="ECO:0000256" key="5">
    <source>
        <dbReference type="ARBA" id="ARBA00022741"/>
    </source>
</evidence>
<keyword evidence="4 11" id="KW-0028">Amino-acid biosynthesis</keyword>
<evidence type="ECO:0000256" key="2">
    <source>
        <dbReference type="ARBA" id="ARBA00012737"/>
    </source>
</evidence>
<evidence type="ECO:0000256" key="9">
    <source>
        <dbReference type="ARBA" id="ARBA00029440"/>
    </source>
</evidence>
<dbReference type="Pfam" id="PF13537">
    <property type="entry name" value="GATase_7"/>
    <property type="match status" value="1"/>
</dbReference>
<keyword evidence="6 12" id="KW-0067">ATP-binding</keyword>
<feature type="region of interest" description="Disordered" evidence="14">
    <location>
        <begin position="462"/>
        <end position="485"/>
    </location>
</feature>
<keyword evidence="7 11" id="KW-0061">Asparagine biosynthesis</keyword>
<dbReference type="InterPro" id="IPR033738">
    <property type="entry name" value="AsnB_N"/>
</dbReference>
<evidence type="ECO:0000256" key="14">
    <source>
        <dbReference type="SAM" id="MobiDB-lite"/>
    </source>
</evidence>
<feature type="active site" description="For GATase activity" evidence="11">
    <location>
        <position position="6"/>
    </location>
</feature>
<keyword evidence="8 11" id="KW-0315">Glutamine amidotransferase</keyword>
<dbReference type="GO" id="GO:0006529">
    <property type="term" value="P:asparagine biosynthetic process"/>
    <property type="evidence" value="ECO:0007669"/>
    <property type="project" value="UniProtKB-KW"/>
</dbReference>
<dbReference type="CDD" id="cd00712">
    <property type="entry name" value="AsnB"/>
    <property type="match status" value="1"/>
</dbReference>